<dbReference type="Pfam" id="PF00041">
    <property type="entry name" value="fn3"/>
    <property type="match status" value="1"/>
</dbReference>
<dbReference type="InterPro" id="IPR036116">
    <property type="entry name" value="FN3_sf"/>
</dbReference>
<dbReference type="PROSITE" id="PS50853">
    <property type="entry name" value="FN3"/>
    <property type="match status" value="1"/>
</dbReference>
<keyword evidence="2" id="KW-0472">Membrane</keyword>
<dbReference type="CDD" id="cd00063">
    <property type="entry name" value="FN3"/>
    <property type="match status" value="1"/>
</dbReference>
<name>A0AAE1BXB5_PETCI</name>
<dbReference type="SUPFAM" id="SSF49265">
    <property type="entry name" value="Fibronectin type III"/>
    <property type="match status" value="1"/>
</dbReference>
<keyword evidence="2" id="KW-1133">Transmembrane helix</keyword>
<feature type="compositionally biased region" description="Polar residues" evidence="1">
    <location>
        <begin position="2310"/>
        <end position="2326"/>
    </location>
</feature>
<dbReference type="Proteomes" id="UP001286313">
    <property type="component" value="Unassembled WGS sequence"/>
</dbReference>
<feature type="region of interest" description="Disordered" evidence="1">
    <location>
        <begin position="2256"/>
        <end position="2335"/>
    </location>
</feature>
<dbReference type="InterPro" id="IPR013783">
    <property type="entry name" value="Ig-like_fold"/>
</dbReference>
<organism evidence="4 5">
    <name type="scientific">Petrolisthes cinctipes</name>
    <name type="common">Flat porcelain crab</name>
    <dbReference type="NCBI Taxonomy" id="88211"/>
    <lineage>
        <taxon>Eukaryota</taxon>
        <taxon>Metazoa</taxon>
        <taxon>Ecdysozoa</taxon>
        <taxon>Arthropoda</taxon>
        <taxon>Crustacea</taxon>
        <taxon>Multicrustacea</taxon>
        <taxon>Malacostraca</taxon>
        <taxon>Eumalacostraca</taxon>
        <taxon>Eucarida</taxon>
        <taxon>Decapoda</taxon>
        <taxon>Pleocyemata</taxon>
        <taxon>Anomura</taxon>
        <taxon>Galatheoidea</taxon>
        <taxon>Porcellanidae</taxon>
        <taxon>Petrolisthes</taxon>
    </lineage>
</organism>
<gene>
    <name evidence="4" type="ORF">Pcinc_036763</name>
</gene>
<keyword evidence="5" id="KW-1185">Reference proteome</keyword>
<feature type="compositionally biased region" description="Basic and acidic residues" evidence="1">
    <location>
        <begin position="2256"/>
        <end position="2281"/>
    </location>
</feature>
<feature type="transmembrane region" description="Helical" evidence="2">
    <location>
        <begin position="2216"/>
        <end position="2239"/>
    </location>
</feature>
<evidence type="ECO:0000259" key="3">
    <source>
        <dbReference type="PROSITE" id="PS50853"/>
    </source>
</evidence>
<comment type="caution">
    <text evidence="4">The sequence shown here is derived from an EMBL/GenBank/DDBJ whole genome shotgun (WGS) entry which is preliminary data.</text>
</comment>
<sequence>MSGSTTEEDVNYILLNIEVPDGDLEVYQMLSSVIMNYDTTTDIKLSNGDGGILTINDATKKNPDVTSATLDYNPTKTVLESTDHHLSTNTYEIVNYWSDDSDSNYQLTLCLSLTTLKECEFEYTPSTRSINVLLVGYDSESSEKMLDSNIIIIKDPNVEVAMLTTTSELTWHEFQSGSTYRVVLNEEGESEISQDELPFTSADITCYEFQIKCYSYFLGLDTNKVYEAKLQQLDDNSSPIILNTVISNTFPGSLNGVGVAVTAESLVHHQSLNLFRLCYTEALSNVLKVEVTLMRLEGISSIQKNVKGTISENCVEVAENLQDWNGQVTFHIRFYDDTDQEIFWNSVGFIQPDLDAIPSCNAADKVGDGKMLRLSCTAFNPTENILTIGSTTINNNIMSGSTTEEDVNYILLNIEVPDGDLEVYQMLSSVIMNYDTTTDIKLSNGDGGILTINDATKKNPDVTSATLDYNPTKTVLESTDHHLSTNTYEIVNYWSDDSDSNYQLTLCLSLTTLKECEFEYTPSTRSINVLLVGYDSESSEKMLDSNIIIIKDPNVEVAMLTTTSELTWHEFQSGSTYRVVLNEEGESEISQDELPFTSADITCYEFQIKCYSYFLGLDTNKVYEAKLQQLDDNSSPIILNTVISNTFPGSLNGVGVAVTAESLVHHQSLNLFRLCYTEALSNVLKVEVTLMRLEGISSIQKNVKGTISENCVEVAENLQDWNGQVTFHIRFYDDNDQEIFWNSVGFIQPDLDAIPSCNAADKVGDGKMLRLSCTAFNPTENILTIGSTTINNNIMSGSTTEEDVNYILLNIEVPDGDLEVYQMLSSVIMNYDTTTDIKLSNGDGGILTINDATKKNPDVTSATLDYNPTKTVLESTDHDLSTNTYEIVNYWSDDSDSNYQLTLCLSLTTPKECEFEYTPSTRSINVLLVGYNSESSEKMLDSNIIIIKDYNVLGEAIIETTAEISWTPSSSSSSYQAIIAREDEGSLEALPFTSTHVTCPKAPQLCLVHFVGLAHDTFGTNYEINLKPTDPDGTPLDTNIVISEPFILNENSGAQVPIIDIVQLTRVIPGQAQNNEDTALQVQVLSKNEIQNVVLVNLVIIHTHDDPTIQYSYEATESTPLLADTPTGYNFIVPSANLLMDKSMTLLVLMRDANDQNLAYSEASVTLIEFPDVKVESVGINTQDDPEVPASLRIDQCFPNISVNGRECTTSSDPEVEYFLRYEDLTNPVLVCYTNVNDDVGVLAGSVAQCDSMQQMTVYAEMTGAGAVLTRSKSPVTTTLLITNHDFDTTAGGEVVYYLSGETSSITSPEKPQTCAGNDECQVTVSQVPEGDTYSEFNIVVVDLQEDIQESLDFLFGDYQVKVEQLTVDAIEVRWRAAVNTQYHVNLPEGEGGAFDDTLVNCGAEEESNCRAYFISMVEAISLVAEVRKGEDGTRRNVVGREFELSNTASDPPNRAAVLYLEVDGGITNLKVCPRYEQQQQQQQGKDSFILHPPSYVMAVVDLQGNQLTQSEYDVEYGNTCFAAVNLASLGTNEVRLLVHTDTLFTNISWSPSPLVTLSAFVYLLDPNSESSEHLRVKQVGSDTLRVLWSNKDSHSHQYNFTYSSEDSVQPDTMILACGGGEDCGTFLHLYSPSSSTPVYLTITEDDNQGLVQHTTLTVPRVEVEEELNILSYDILWDDRLKVCFEEPSLNEAVRYELGLQKGSVYLETTTNPEITVQDDGSICVVSTHEMDVSAYVDLWILVTALNDNDGSLLASGEDTWTDIWSGSYTVCVTANKFTISSEEVCSDIITVSSKTDLNIPEVGPVAPKSTSETALLVTWDPPTDLEVTSFLVSWNNTTPAADWSRFRRLHPASLARKHFRAQTTDLGFTIVPATSTSVEITDLEANVTYDICVVSVKSDVVGDMNTDSCSTTTTGNYDPIPSPTDLKVVGDKLSWHDYTTNNDSHTYLVEWTSSQDKRGGHEDLTVTEWAMSVLDPGEWELSVRVSDGESVSPPTALEVTISGVEINPTQDGYKTLHVSWVEVGQVSPVVKRYDVSIRRGVSQPVIESGLYYCTGMNDDCTAIFEDINVEYPDSGDGVKLLVRVEKIITNNNNKINNNNYNSNNNIKDNYDEQQFVIYPLNKVSGLSKNIKKSNEVVVSWQEVEGAKRYILNLYTNSSHLVLRASYEQTLPTMYNLTEKDMMGNSLTIQACKDDNHCSETTSISITNTPSDNTPAIVLSVLAGVLVLAFITFCTVYAIKSNQAKKKLKDELKKQKQEEQRQKEKEQRQREEDQRQRELTERQNQLVYDQWGSRPLGRKGPSPQPPHGHSTPSQMSTEGQRPSPQAQAYPMVPLN</sequence>
<dbReference type="Gene3D" id="2.60.40.10">
    <property type="entry name" value="Immunoglobulins"/>
    <property type="match status" value="1"/>
</dbReference>
<protein>
    <recommendedName>
        <fullName evidence="3">Fibronectin type-III domain-containing protein</fullName>
    </recommendedName>
</protein>
<dbReference type="EMBL" id="JAWQEG010005739">
    <property type="protein sequence ID" value="KAK3856959.1"/>
    <property type="molecule type" value="Genomic_DNA"/>
</dbReference>
<evidence type="ECO:0000313" key="4">
    <source>
        <dbReference type="EMBL" id="KAK3856959.1"/>
    </source>
</evidence>
<evidence type="ECO:0000256" key="1">
    <source>
        <dbReference type="SAM" id="MobiDB-lite"/>
    </source>
</evidence>
<reference evidence="4" key="1">
    <citation type="submission" date="2023-10" db="EMBL/GenBank/DDBJ databases">
        <title>Genome assemblies of two species of porcelain crab, Petrolisthes cinctipes and Petrolisthes manimaculis (Anomura: Porcellanidae).</title>
        <authorList>
            <person name="Angst P."/>
        </authorList>
    </citation>
    <scope>NUCLEOTIDE SEQUENCE</scope>
    <source>
        <strain evidence="4">PB745_01</strain>
        <tissue evidence="4">Gill</tissue>
    </source>
</reference>
<keyword evidence="2" id="KW-0812">Transmembrane</keyword>
<dbReference type="InterPro" id="IPR003961">
    <property type="entry name" value="FN3_dom"/>
</dbReference>
<proteinExistence type="predicted"/>
<feature type="domain" description="Fibronectin type-III" evidence="3">
    <location>
        <begin position="1802"/>
        <end position="1917"/>
    </location>
</feature>
<accession>A0AAE1BXB5</accession>
<evidence type="ECO:0000313" key="5">
    <source>
        <dbReference type="Proteomes" id="UP001286313"/>
    </source>
</evidence>
<evidence type="ECO:0000256" key="2">
    <source>
        <dbReference type="SAM" id="Phobius"/>
    </source>
</evidence>